<proteinExistence type="predicted"/>
<gene>
    <name evidence="1" type="ORF">MOTC310_17700</name>
</gene>
<accession>A0ABU7TRX1</accession>
<organism evidence="1 2">
    <name type="scientific">Methylobacterium oryzae</name>
    <dbReference type="NCBI Taxonomy" id="334852"/>
    <lineage>
        <taxon>Bacteria</taxon>
        <taxon>Pseudomonadati</taxon>
        <taxon>Pseudomonadota</taxon>
        <taxon>Alphaproteobacteria</taxon>
        <taxon>Hyphomicrobiales</taxon>
        <taxon>Methylobacteriaceae</taxon>
        <taxon>Methylobacterium</taxon>
    </lineage>
</organism>
<keyword evidence="2" id="KW-1185">Reference proteome</keyword>
<name>A0ABU7TRX1_9HYPH</name>
<dbReference type="RefSeq" id="WP_331302746.1">
    <property type="nucleotide sequence ID" value="NZ_MLCA01000009.1"/>
</dbReference>
<comment type="caution">
    <text evidence="1">The sequence shown here is derived from an EMBL/GenBank/DDBJ whole genome shotgun (WGS) entry which is preliminary data.</text>
</comment>
<dbReference type="EMBL" id="MLCA01000009">
    <property type="protein sequence ID" value="MEE7492211.1"/>
    <property type="molecule type" value="Genomic_DNA"/>
</dbReference>
<protein>
    <submittedName>
        <fullName evidence="1">Uncharacterized protein</fullName>
    </submittedName>
</protein>
<evidence type="ECO:0000313" key="2">
    <source>
        <dbReference type="Proteomes" id="UP001355206"/>
    </source>
</evidence>
<reference evidence="1 2" key="1">
    <citation type="journal article" date="2012" name="Genet. Mol. Biol.">
        <title>Analysis of 16S rRNA and mxaF genes revealing insights into Methylobacterium niche-specific plant association.</title>
        <authorList>
            <person name="Dourado M.N."/>
            <person name="Andreote F.D."/>
            <person name="Dini-Andreote F."/>
            <person name="Conti R."/>
            <person name="Araujo J.M."/>
            <person name="Araujo W.L."/>
        </authorList>
    </citation>
    <scope>NUCLEOTIDE SEQUENCE [LARGE SCALE GENOMIC DNA]</scope>
    <source>
        <strain evidence="1 2">TC3-10</strain>
    </source>
</reference>
<evidence type="ECO:0000313" key="1">
    <source>
        <dbReference type="EMBL" id="MEE7492211.1"/>
    </source>
</evidence>
<sequence>MLIAFTGASGRTDASHASLLAAHAALVVDGRATLVLPDDAPGPQAGAGLHVVRVSAAEAADRIWRVADACRDGGGTAVADLPSAWLRDGALRAHLDAAVLVVGPHAADEREAAGWSADGGETFPTWYLGCRRAGGGPAAARFAAAIMELDPRAAVMPYALPPLGRGEATALNHGSPRGRTLRTALLLMAAMRHGAVAGRFAPLEAAAPDEAGRIAVAADVRSFPERLRDLADDVEAVEAGLKPEASDLADAPVLDGWSCDAVAAPILKGRVSGHPGIAEGHRVRTSEVYLTDRRTYARTLSRWYVLRSTAGEPDAGLQ</sequence>
<dbReference type="Proteomes" id="UP001355206">
    <property type="component" value="Unassembled WGS sequence"/>
</dbReference>